<accession>K9F128</accession>
<comment type="caution">
    <text evidence="1">The sequence shown here is derived from an EMBL/GenBank/DDBJ whole genome shotgun (WGS) entry which is preliminary data.</text>
</comment>
<name>K9F128_9ACTO</name>
<evidence type="ECO:0000313" key="1">
    <source>
        <dbReference type="EMBL" id="EKU95195.1"/>
    </source>
</evidence>
<dbReference type="AlphaFoldDB" id="K9F128"/>
<keyword evidence="2" id="KW-1185">Reference proteome</keyword>
<sequence>MPQCAAGTYGIAEGAPCVGIKLRKLFSEKTENQAGGLKDRAGECRANPVADRGAKAAAECFAKA</sequence>
<dbReference type="STRING" id="202789.GCA_001457435_01165"/>
<protein>
    <submittedName>
        <fullName evidence="1">Uncharacterized protein</fullName>
    </submittedName>
</protein>
<dbReference type="HOGENOM" id="CLU_2857587_0_0_11"/>
<reference evidence="1 2" key="1">
    <citation type="submission" date="2012-09" db="EMBL/GenBank/DDBJ databases">
        <title>The Genome Sequence of Actinobaculum massiliae ACS-171-V-COL2.</title>
        <authorList>
            <consortium name="The Broad Institute Genome Sequencing Platform"/>
            <person name="Earl A."/>
            <person name="Ward D."/>
            <person name="Feldgarden M."/>
            <person name="Gevers D."/>
            <person name="Saerens B."/>
            <person name="Vaneechoutte M."/>
            <person name="Walker B."/>
            <person name="Young S.K."/>
            <person name="Zeng Q."/>
            <person name="Gargeya S."/>
            <person name="Fitzgerald M."/>
            <person name="Haas B."/>
            <person name="Abouelleil A."/>
            <person name="Alvarado L."/>
            <person name="Arachchi H.M."/>
            <person name="Berlin A."/>
            <person name="Chapman S.B."/>
            <person name="Goldberg J."/>
            <person name="Griggs A."/>
            <person name="Gujja S."/>
            <person name="Hansen M."/>
            <person name="Howarth C."/>
            <person name="Imamovic A."/>
            <person name="Larimer J."/>
            <person name="McCowen C."/>
            <person name="Montmayeur A."/>
            <person name="Murphy C."/>
            <person name="Neiman D."/>
            <person name="Pearson M."/>
            <person name="Priest M."/>
            <person name="Roberts A."/>
            <person name="Saif S."/>
            <person name="Shea T."/>
            <person name="Sisk P."/>
            <person name="Sykes S."/>
            <person name="Wortman J."/>
            <person name="Nusbaum C."/>
            <person name="Birren B."/>
        </authorList>
    </citation>
    <scope>NUCLEOTIDE SEQUENCE [LARGE SCALE GENOMIC DNA]</scope>
    <source>
        <strain evidence="2">ACS-171-V-Col2</strain>
    </source>
</reference>
<proteinExistence type="predicted"/>
<gene>
    <name evidence="1" type="ORF">HMPREF9233_00956</name>
</gene>
<evidence type="ECO:0000313" key="2">
    <source>
        <dbReference type="Proteomes" id="UP000009888"/>
    </source>
</evidence>
<organism evidence="1 2">
    <name type="scientific">Actinobaculum massiliense ACS-171-V-Col2</name>
    <dbReference type="NCBI Taxonomy" id="883066"/>
    <lineage>
        <taxon>Bacteria</taxon>
        <taxon>Bacillati</taxon>
        <taxon>Actinomycetota</taxon>
        <taxon>Actinomycetes</taxon>
        <taxon>Actinomycetales</taxon>
        <taxon>Actinomycetaceae</taxon>
        <taxon>Actinobaculum</taxon>
    </lineage>
</organism>
<dbReference type="PATRIC" id="fig|883066.3.peg.997"/>
<dbReference type="EMBL" id="AGWL01000005">
    <property type="protein sequence ID" value="EKU95195.1"/>
    <property type="molecule type" value="Genomic_DNA"/>
</dbReference>
<dbReference type="Proteomes" id="UP000009888">
    <property type="component" value="Unassembled WGS sequence"/>
</dbReference>